<dbReference type="STRING" id="1619234.SAMN05421730_101074"/>
<dbReference type="PANTHER" id="PTHR30146:SF154">
    <property type="entry name" value="TRANSCRIPTION REGULATOR, MEMBER OF GALR FAMILY"/>
    <property type="match status" value="1"/>
</dbReference>
<dbReference type="GO" id="GO:0003700">
    <property type="term" value="F:DNA-binding transcription factor activity"/>
    <property type="evidence" value="ECO:0007669"/>
    <property type="project" value="TreeGrafter"/>
</dbReference>
<accession>A0A1D3TTS5</accession>
<dbReference type="OrthoDB" id="43195at2"/>
<dbReference type="Gene3D" id="3.40.50.2300">
    <property type="match status" value="2"/>
</dbReference>
<sequence>MKIKAKDIARELGLSTATVSLAINNRPGVNAETRARVLQYLDEAQDTDEEWKNKKEKTIRMYTLMEDRPFWDASENIRLYSSYEEASRRARTAGYKMDMVCVYRDKDNLAKMLKDCEKENVAGVYMNATYMTEEEYRCFHEFHLPFIVSDQDFHDLRTDSIVLNNQQGVRLGLGYLYENGHRDILYFRNSNNFYNMYERREGYRRFMEEKGLKFDQDTSIVDIGGDTQAAYEGMLKYIDKKVHMPTAIFAENFEVTIGVSKALENRKYRIPEDISIVGFDEIPGMALLDFEPTCIRAFHAQKANIAMGRLLDRIRKKRKESINILINNELVIGNSVKNILK</sequence>
<feature type="domain" description="HTH lacI-type" evidence="4">
    <location>
        <begin position="1"/>
        <end position="43"/>
    </location>
</feature>
<keyword evidence="2 5" id="KW-0238">DNA-binding</keyword>
<dbReference type="EMBL" id="FMKA01000010">
    <property type="protein sequence ID" value="SCP97413.1"/>
    <property type="molecule type" value="Genomic_DNA"/>
</dbReference>
<evidence type="ECO:0000313" key="5">
    <source>
        <dbReference type="EMBL" id="SCP97413.1"/>
    </source>
</evidence>
<dbReference type="GO" id="GO:0000976">
    <property type="term" value="F:transcription cis-regulatory region binding"/>
    <property type="evidence" value="ECO:0007669"/>
    <property type="project" value="TreeGrafter"/>
</dbReference>
<dbReference type="SMART" id="SM00354">
    <property type="entry name" value="HTH_LACI"/>
    <property type="match status" value="1"/>
</dbReference>
<keyword evidence="3" id="KW-0804">Transcription</keyword>
<dbReference type="Pfam" id="PF13377">
    <property type="entry name" value="Peripla_BP_3"/>
    <property type="match status" value="1"/>
</dbReference>
<evidence type="ECO:0000313" key="6">
    <source>
        <dbReference type="Proteomes" id="UP000199315"/>
    </source>
</evidence>
<dbReference type="InterPro" id="IPR028082">
    <property type="entry name" value="Peripla_BP_I"/>
</dbReference>
<keyword evidence="6" id="KW-1185">Reference proteome</keyword>
<keyword evidence="1" id="KW-0805">Transcription regulation</keyword>
<dbReference type="InterPro" id="IPR010982">
    <property type="entry name" value="Lambda_DNA-bd_dom_sf"/>
</dbReference>
<dbReference type="Gene3D" id="1.10.260.40">
    <property type="entry name" value="lambda repressor-like DNA-binding domains"/>
    <property type="match status" value="1"/>
</dbReference>
<dbReference type="InterPro" id="IPR046335">
    <property type="entry name" value="LacI/GalR-like_sensor"/>
</dbReference>
<dbReference type="Proteomes" id="UP000199315">
    <property type="component" value="Unassembled WGS sequence"/>
</dbReference>
<dbReference type="SUPFAM" id="SSF53822">
    <property type="entry name" value="Periplasmic binding protein-like I"/>
    <property type="match status" value="1"/>
</dbReference>
<evidence type="ECO:0000256" key="3">
    <source>
        <dbReference type="ARBA" id="ARBA00023163"/>
    </source>
</evidence>
<organism evidence="5 6">
    <name type="scientific">Anaerobium acetethylicum</name>
    <dbReference type="NCBI Taxonomy" id="1619234"/>
    <lineage>
        <taxon>Bacteria</taxon>
        <taxon>Bacillati</taxon>
        <taxon>Bacillota</taxon>
        <taxon>Clostridia</taxon>
        <taxon>Lachnospirales</taxon>
        <taxon>Lachnospiraceae</taxon>
        <taxon>Anaerobium</taxon>
    </lineage>
</organism>
<gene>
    <name evidence="5" type="ORF">SAMN05421730_101074</name>
</gene>
<dbReference type="CDD" id="cd01392">
    <property type="entry name" value="HTH_LacI"/>
    <property type="match status" value="1"/>
</dbReference>
<dbReference type="RefSeq" id="WP_091233497.1">
    <property type="nucleotide sequence ID" value="NZ_FMKA01000010.1"/>
</dbReference>
<evidence type="ECO:0000256" key="2">
    <source>
        <dbReference type="ARBA" id="ARBA00023125"/>
    </source>
</evidence>
<protein>
    <submittedName>
        <fullName evidence="5">DNA-binding transcriptional regulator, LacI/PurR family</fullName>
    </submittedName>
</protein>
<evidence type="ECO:0000256" key="1">
    <source>
        <dbReference type="ARBA" id="ARBA00023015"/>
    </source>
</evidence>
<dbReference type="Pfam" id="PF00356">
    <property type="entry name" value="LacI"/>
    <property type="match status" value="1"/>
</dbReference>
<dbReference type="PANTHER" id="PTHR30146">
    <property type="entry name" value="LACI-RELATED TRANSCRIPTIONAL REPRESSOR"/>
    <property type="match status" value="1"/>
</dbReference>
<name>A0A1D3TTS5_9FIRM</name>
<dbReference type="SUPFAM" id="SSF47413">
    <property type="entry name" value="lambda repressor-like DNA-binding domains"/>
    <property type="match status" value="1"/>
</dbReference>
<reference evidence="5 6" key="1">
    <citation type="submission" date="2016-09" db="EMBL/GenBank/DDBJ databases">
        <authorList>
            <person name="Capua I."/>
            <person name="De Benedictis P."/>
            <person name="Joannis T."/>
            <person name="Lombin L.H."/>
            <person name="Cattoli G."/>
        </authorList>
    </citation>
    <scope>NUCLEOTIDE SEQUENCE [LARGE SCALE GENOMIC DNA]</scope>
    <source>
        <strain evidence="5 6">GluBS11</strain>
    </source>
</reference>
<evidence type="ECO:0000259" key="4">
    <source>
        <dbReference type="PROSITE" id="PS50932"/>
    </source>
</evidence>
<proteinExistence type="predicted"/>
<dbReference type="InterPro" id="IPR000843">
    <property type="entry name" value="HTH_LacI"/>
</dbReference>
<dbReference type="PROSITE" id="PS50932">
    <property type="entry name" value="HTH_LACI_2"/>
    <property type="match status" value="1"/>
</dbReference>
<dbReference type="AlphaFoldDB" id="A0A1D3TTS5"/>